<evidence type="ECO:0000259" key="2">
    <source>
        <dbReference type="SMART" id="SM00507"/>
    </source>
</evidence>
<evidence type="ECO:0000313" key="4">
    <source>
        <dbReference type="Proteomes" id="UP001500200"/>
    </source>
</evidence>
<dbReference type="InterPro" id="IPR003615">
    <property type="entry name" value="HNH_nuc"/>
</dbReference>
<dbReference type="CDD" id="cd00085">
    <property type="entry name" value="HNHc"/>
    <property type="match status" value="1"/>
</dbReference>
<gene>
    <name evidence="3" type="ORF">GCM10023346_31250</name>
</gene>
<dbReference type="Pfam" id="PF01844">
    <property type="entry name" value="HNH"/>
    <property type="match status" value="1"/>
</dbReference>
<organism evidence="3 4">
    <name type="scientific">Arthrobacter gyeryongensis</name>
    <dbReference type="NCBI Taxonomy" id="1650592"/>
    <lineage>
        <taxon>Bacteria</taxon>
        <taxon>Bacillati</taxon>
        <taxon>Actinomycetota</taxon>
        <taxon>Actinomycetes</taxon>
        <taxon>Micrococcales</taxon>
        <taxon>Micrococcaceae</taxon>
        <taxon>Arthrobacter</taxon>
    </lineage>
</organism>
<protein>
    <recommendedName>
        <fullName evidence="2">HNH nuclease domain-containing protein</fullName>
    </recommendedName>
</protein>
<evidence type="ECO:0000256" key="1">
    <source>
        <dbReference type="SAM" id="MobiDB-lite"/>
    </source>
</evidence>
<feature type="domain" description="HNH nuclease" evidence="2">
    <location>
        <begin position="45"/>
        <end position="108"/>
    </location>
</feature>
<accession>A0ABP9SM67</accession>
<dbReference type="SMART" id="SM00507">
    <property type="entry name" value="HNHc"/>
    <property type="match status" value="1"/>
</dbReference>
<dbReference type="RefSeq" id="WP_425550541.1">
    <property type="nucleotide sequence ID" value="NZ_BAABKK010000022.1"/>
</dbReference>
<dbReference type="Proteomes" id="UP001500200">
    <property type="component" value="Unassembled WGS sequence"/>
</dbReference>
<sequence>MNNENAADNQAAAGSAGATGGASGAGGDPENPFKRSKFSRANKATTEAAKAKTEVCPYCGERPPSTLDHIKALKDIWESGGKEMTREVRSRLANDLRNLIGACKSCNSAKQSSELGPGVGQWWPKAWNDWWPFGGP</sequence>
<dbReference type="EMBL" id="BAABKK010000022">
    <property type="protein sequence ID" value="GAA5197162.1"/>
    <property type="molecule type" value="Genomic_DNA"/>
</dbReference>
<dbReference type="Gene3D" id="1.10.30.50">
    <property type="match status" value="1"/>
</dbReference>
<comment type="caution">
    <text evidence="3">The sequence shown here is derived from an EMBL/GenBank/DDBJ whole genome shotgun (WGS) entry which is preliminary data.</text>
</comment>
<reference evidence="4" key="1">
    <citation type="journal article" date="2019" name="Int. J. Syst. Evol. Microbiol.">
        <title>The Global Catalogue of Microorganisms (GCM) 10K type strain sequencing project: providing services to taxonomists for standard genome sequencing and annotation.</title>
        <authorList>
            <consortium name="The Broad Institute Genomics Platform"/>
            <consortium name="The Broad Institute Genome Sequencing Center for Infectious Disease"/>
            <person name="Wu L."/>
            <person name="Ma J."/>
        </authorList>
    </citation>
    <scope>NUCLEOTIDE SEQUENCE [LARGE SCALE GENOMIC DNA]</scope>
    <source>
        <strain evidence="4">JCM 18514</strain>
    </source>
</reference>
<name>A0ABP9SM67_9MICC</name>
<proteinExistence type="predicted"/>
<feature type="region of interest" description="Disordered" evidence="1">
    <location>
        <begin position="1"/>
        <end position="53"/>
    </location>
</feature>
<evidence type="ECO:0000313" key="3">
    <source>
        <dbReference type="EMBL" id="GAA5197162.1"/>
    </source>
</evidence>
<feature type="compositionally biased region" description="Gly residues" evidence="1">
    <location>
        <begin position="17"/>
        <end position="27"/>
    </location>
</feature>
<keyword evidence="4" id="KW-1185">Reference proteome</keyword>
<dbReference type="InterPro" id="IPR002711">
    <property type="entry name" value="HNH"/>
</dbReference>